<gene>
    <name evidence="2" type="ORF">ERS852394_01720</name>
</gene>
<dbReference type="InterPro" id="IPR027785">
    <property type="entry name" value="UvrD-like_helicase_C"/>
</dbReference>
<keyword evidence="2" id="KW-0378">Hydrolase</keyword>
<dbReference type="CDD" id="cd18809">
    <property type="entry name" value="SF1_C_RecD"/>
    <property type="match status" value="1"/>
</dbReference>
<reference evidence="2 3" key="1">
    <citation type="submission" date="2015-09" db="EMBL/GenBank/DDBJ databases">
        <authorList>
            <consortium name="Pathogen Informatics"/>
        </authorList>
    </citation>
    <scope>NUCLEOTIDE SEQUENCE [LARGE SCALE GENOMIC DNA]</scope>
    <source>
        <strain evidence="2 3">2789STDY5608837</strain>
    </source>
</reference>
<dbReference type="Proteomes" id="UP000095409">
    <property type="component" value="Unassembled WGS sequence"/>
</dbReference>
<dbReference type="Pfam" id="PF13538">
    <property type="entry name" value="UvrD_C_2"/>
    <property type="match status" value="1"/>
</dbReference>
<evidence type="ECO:0000313" key="2">
    <source>
        <dbReference type="EMBL" id="CUO22553.1"/>
    </source>
</evidence>
<dbReference type="EMBL" id="CYZD01000007">
    <property type="protein sequence ID" value="CUO22553.1"/>
    <property type="molecule type" value="Genomic_DNA"/>
</dbReference>
<feature type="domain" description="UvrD-like helicase C-terminal" evidence="1">
    <location>
        <begin position="829"/>
        <end position="873"/>
    </location>
</feature>
<dbReference type="SUPFAM" id="SSF52540">
    <property type="entry name" value="P-loop containing nucleoside triphosphate hydrolases"/>
    <property type="match status" value="2"/>
</dbReference>
<evidence type="ECO:0000313" key="3">
    <source>
        <dbReference type="Proteomes" id="UP000095409"/>
    </source>
</evidence>
<dbReference type="RefSeq" id="WP_044925807.1">
    <property type="nucleotide sequence ID" value="NZ_CYZD01000007.1"/>
</dbReference>
<keyword evidence="2" id="KW-0540">Nuclease</keyword>
<dbReference type="Gene3D" id="3.40.50.300">
    <property type="entry name" value="P-loop containing nucleotide triphosphate hydrolases"/>
    <property type="match status" value="2"/>
</dbReference>
<dbReference type="GeneID" id="79802728"/>
<protein>
    <submittedName>
        <fullName evidence="2">Exonuclease V subunit alpha</fullName>
    </submittedName>
</protein>
<dbReference type="InterPro" id="IPR027417">
    <property type="entry name" value="P-loop_NTPase"/>
</dbReference>
<proteinExistence type="predicted"/>
<dbReference type="GO" id="GO:0004527">
    <property type="term" value="F:exonuclease activity"/>
    <property type="evidence" value="ECO:0007669"/>
    <property type="project" value="UniProtKB-KW"/>
</dbReference>
<evidence type="ECO:0000259" key="1">
    <source>
        <dbReference type="Pfam" id="PF13538"/>
    </source>
</evidence>
<keyword evidence="2" id="KW-0269">Exonuclease</keyword>
<accession>A0A174DAU0</accession>
<dbReference type="AlphaFoldDB" id="A0A174DAU0"/>
<dbReference type="Pfam" id="PF13604">
    <property type="entry name" value="AAA_30"/>
    <property type="match status" value="1"/>
</dbReference>
<organism evidence="2 3">
    <name type="scientific">Blautia obeum</name>
    <dbReference type="NCBI Taxonomy" id="40520"/>
    <lineage>
        <taxon>Bacteria</taxon>
        <taxon>Bacillati</taxon>
        <taxon>Bacillota</taxon>
        <taxon>Clostridia</taxon>
        <taxon>Lachnospirales</taxon>
        <taxon>Lachnospiraceae</taxon>
        <taxon>Blautia</taxon>
    </lineage>
</organism>
<name>A0A174DAU0_9FIRM</name>
<sequence>MDYIDIIEKSIYNIDSKICGIIDDYKVLQDSQKVADYVIQFLRTYLEHIAARIYAHENPNKQVPIRGKDKWYTQYMKPLKENNEYGYIWDLHHSLQITTSHYVPAEDGAIRLMDGYLSQLYQLRDQMREKFGLVLMSNLEGYPQEKNFELDPYYEKIYIALKGIHLEDGTKYTNDRYYITRKKYRTVNGKGFFEYTLSYAQEEITKFDRFVAYSFNDIPDNYSIQCDFAQANVDFNGVDIDIKCLIAWNVSIRPCELEKLVAICGYDIEVRTDNLYYKALMKFLSRTGMNLLDILLADEEDYEIYIQQVELSKKPELEETFDKIREIIIGEKPGSNILRYITAYLKNDVIRDQLADRSNNRLSYLYLKNEAIPFDEMPYASSLCGHNLLKSRLNKCLEIYDCEHQYVSAMVNKEAYDSNTLYVTVDDNQLDYYWYEVEKFNRNLYKSTKQQLRKIEIFANHLYVKNYYEITKSVIEKLQQYTSEGVDGYSDMLANKAEFMNEIDDVEKQKILENIFINSRLGMVYGAAGTGKTRVAEYIAKLFDDKNILLLANTNAAKNNLERRINSSCDCYTVYDYLKNGHSWKRYDLVILDECSTVCNEDVLKLFEKCNAEAYLLLGDIYQIEAIKFGNWFSFARYFVDKKSVYELSTPYRAKDKAILLDMWTCVREFDENLFERLQANGFISTLNESIFEKDDEEIILCLGYDGLYGVNNINRYMQKINPSKPIEWGNWTYKVGDKVLFNENRRFGNVLYNNLKGRILSIDKKTNEIVFQVLVDKVIDKRDALFSGIKLIDCECEGKSIVKFGVKKRIERDSDADYSEEIVPFQIAYAVSIHKAQGLEYESVKVVITEDVDERISHNIFYTAITRTTDRLKIYMSKETQNKLAEKFVKSNVGLQQAQLFAGHAGLKLKNKLSS</sequence>